<protein>
    <submittedName>
        <fullName evidence="2">Transmembrane protein, putative</fullName>
    </submittedName>
</protein>
<evidence type="ECO:0000313" key="3">
    <source>
        <dbReference type="Proteomes" id="UP000009168"/>
    </source>
</evidence>
<name>Q23NE0_TETTS</name>
<dbReference type="HOGENOM" id="CLU_152887_0_0_1"/>
<dbReference type="RefSeq" id="XP_001018287.2">
    <property type="nucleotide sequence ID" value="XM_001018287.2"/>
</dbReference>
<dbReference type="GeneID" id="7840057"/>
<dbReference type="AlphaFoldDB" id="Q23NE0"/>
<feature type="transmembrane region" description="Helical" evidence="1">
    <location>
        <begin position="129"/>
        <end position="151"/>
    </location>
</feature>
<reference evidence="3" key="1">
    <citation type="journal article" date="2006" name="PLoS Biol.">
        <title>Macronuclear genome sequence of the ciliate Tetrahymena thermophila, a model eukaryote.</title>
        <authorList>
            <person name="Eisen J.A."/>
            <person name="Coyne R.S."/>
            <person name="Wu M."/>
            <person name="Wu D."/>
            <person name="Thiagarajan M."/>
            <person name="Wortman J.R."/>
            <person name="Badger J.H."/>
            <person name="Ren Q."/>
            <person name="Amedeo P."/>
            <person name="Jones K.M."/>
            <person name="Tallon L.J."/>
            <person name="Delcher A.L."/>
            <person name="Salzberg S.L."/>
            <person name="Silva J.C."/>
            <person name="Haas B.J."/>
            <person name="Majoros W.H."/>
            <person name="Farzad M."/>
            <person name="Carlton J.M."/>
            <person name="Smith R.K. Jr."/>
            <person name="Garg J."/>
            <person name="Pearlman R.E."/>
            <person name="Karrer K.M."/>
            <person name="Sun L."/>
            <person name="Manning G."/>
            <person name="Elde N.C."/>
            <person name="Turkewitz A.P."/>
            <person name="Asai D.J."/>
            <person name="Wilkes D.E."/>
            <person name="Wang Y."/>
            <person name="Cai H."/>
            <person name="Collins K."/>
            <person name="Stewart B.A."/>
            <person name="Lee S.R."/>
            <person name="Wilamowska K."/>
            <person name="Weinberg Z."/>
            <person name="Ruzzo W.L."/>
            <person name="Wloga D."/>
            <person name="Gaertig J."/>
            <person name="Frankel J."/>
            <person name="Tsao C.-C."/>
            <person name="Gorovsky M.A."/>
            <person name="Keeling P.J."/>
            <person name="Waller R.F."/>
            <person name="Patron N.J."/>
            <person name="Cherry J.M."/>
            <person name="Stover N.A."/>
            <person name="Krieger C.J."/>
            <person name="del Toro C."/>
            <person name="Ryder H.F."/>
            <person name="Williamson S.C."/>
            <person name="Barbeau R.A."/>
            <person name="Hamilton E.P."/>
            <person name="Orias E."/>
        </authorList>
    </citation>
    <scope>NUCLEOTIDE SEQUENCE [LARGE SCALE GENOMIC DNA]</scope>
    <source>
        <strain evidence="3">SB210</strain>
    </source>
</reference>
<dbReference type="EMBL" id="GG662650">
    <property type="protein sequence ID" value="EAR98042.2"/>
    <property type="molecule type" value="Genomic_DNA"/>
</dbReference>
<dbReference type="KEGG" id="tet:TTHERM_01159960"/>
<accession>Q23NE0</accession>
<gene>
    <name evidence="2" type="ORF">TTHERM_01159960</name>
</gene>
<evidence type="ECO:0000256" key="1">
    <source>
        <dbReference type="SAM" id="Phobius"/>
    </source>
</evidence>
<evidence type="ECO:0000313" key="2">
    <source>
        <dbReference type="EMBL" id="EAR98042.2"/>
    </source>
</evidence>
<proteinExistence type="predicted"/>
<keyword evidence="1 2" id="KW-0812">Transmembrane</keyword>
<dbReference type="Proteomes" id="UP000009168">
    <property type="component" value="Unassembled WGS sequence"/>
</dbReference>
<dbReference type="InParanoid" id="Q23NE0"/>
<keyword evidence="3" id="KW-1185">Reference proteome</keyword>
<organism evidence="2 3">
    <name type="scientific">Tetrahymena thermophila (strain SB210)</name>
    <dbReference type="NCBI Taxonomy" id="312017"/>
    <lineage>
        <taxon>Eukaryota</taxon>
        <taxon>Sar</taxon>
        <taxon>Alveolata</taxon>
        <taxon>Ciliophora</taxon>
        <taxon>Intramacronucleata</taxon>
        <taxon>Oligohymenophorea</taxon>
        <taxon>Hymenostomatida</taxon>
        <taxon>Tetrahymenina</taxon>
        <taxon>Tetrahymenidae</taxon>
        <taxon>Tetrahymena</taxon>
    </lineage>
</organism>
<keyword evidence="1" id="KW-1133">Transmembrane helix</keyword>
<sequence>MKLIKNITKANLTLNIEPFEFLKFYKCQINKNKQIKSTQKKMKFISVCLLALVALSFVYADDIEKMKCLGQVPKPCGDGSDSACLTAYNTDGNCVNRDCAAKLIDLNDYATCIKKCKSNNDKVQKWIDANVSCVGSGLLSFAALMIALFAFMF</sequence>
<keyword evidence="1" id="KW-0472">Membrane</keyword>